<feature type="non-terminal residue" evidence="1">
    <location>
        <position position="1"/>
    </location>
</feature>
<feature type="non-terminal residue" evidence="1">
    <location>
        <position position="259"/>
    </location>
</feature>
<accession>X0VIM3</accession>
<name>X0VIM3_9ZZZZ</name>
<reference evidence="1" key="1">
    <citation type="journal article" date="2014" name="Front. Microbiol.">
        <title>High frequency of phylogenetically diverse reductive dehalogenase-homologous genes in deep subseafloor sedimentary metagenomes.</title>
        <authorList>
            <person name="Kawai M."/>
            <person name="Futagami T."/>
            <person name="Toyoda A."/>
            <person name="Takaki Y."/>
            <person name="Nishi S."/>
            <person name="Hori S."/>
            <person name="Arai W."/>
            <person name="Tsubouchi T."/>
            <person name="Morono Y."/>
            <person name="Uchiyama I."/>
            <person name="Ito T."/>
            <person name="Fujiyama A."/>
            <person name="Inagaki F."/>
            <person name="Takami H."/>
        </authorList>
    </citation>
    <scope>NUCLEOTIDE SEQUENCE</scope>
    <source>
        <strain evidence="1">Expedition CK06-06</strain>
    </source>
</reference>
<gene>
    <name evidence="1" type="ORF">S01H1_54543</name>
</gene>
<protein>
    <submittedName>
        <fullName evidence="1">Uncharacterized protein</fullName>
    </submittedName>
</protein>
<comment type="caution">
    <text evidence="1">The sequence shown here is derived from an EMBL/GenBank/DDBJ whole genome shotgun (WGS) entry which is preliminary data.</text>
</comment>
<proteinExistence type="predicted"/>
<sequence>FFSPQNYSKHESNCKGIPFTSSSNLRDYLHRNVIQSNPRCPICSHRYVVAITSALLSGEGYKFIVSKYGHKKGQKEFNFNHLRKHKKHLNLDFVTVMERNSSIKEEEEGSGGGIGIRNKFDYMQTIARAVVDKSDKMDALIYSQLAKLEVANTLFERLRGDDIPVVIGDTAGLYLQYQKAIDDIQIKLLNMYKNVPLVSDSNVNVQILWGSIYSMQKAVLRLLIEKVVDSSLCSSLADEVGGIFNEYNNQLSQVIEGAT</sequence>
<evidence type="ECO:0000313" key="1">
    <source>
        <dbReference type="EMBL" id="GAG18105.1"/>
    </source>
</evidence>
<dbReference type="AlphaFoldDB" id="X0VIM3"/>
<organism evidence="1">
    <name type="scientific">marine sediment metagenome</name>
    <dbReference type="NCBI Taxonomy" id="412755"/>
    <lineage>
        <taxon>unclassified sequences</taxon>
        <taxon>metagenomes</taxon>
        <taxon>ecological metagenomes</taxon>
    </lineage>
</organism>
<dbReference type="EMBL" id="BARS01035401">
    <property type="protein sequence ID" value="GAG18105.1"/>
    <property type="molecule type" value="Genomic_DNA"/>
</dbReference>